<dbReference type="GO" id="GO:0016491">
    <property type="term" value="F:oxidoreductase activity"/>
    <property type="evidence" value="ECO:0007669"/>
    <property type="project" value="InterPro"/>
</dbReference>
<dbReference type="GO" id="GO:0005829">
    <property type="term" value="C:cytosol"/>
    <property type="evidence" value="ECO:0007669"/>
    <property type="project" value="TreeGrafter"/>
</dbReference>
<evidence type="ECO:0000313" key="3">
    <source>
        <dbReference type="Proteomes" id="UP000244956"/>
    </source>
</evidence>
<gene>
    <name evidence="2" type="ORF">DDZ16_11135</name>
</gene>
<proteinExistence type="predicted"/>
<name>A0A2U2B8C5_9BACT</name>
<dbReference type="SUPFAM" id="SSF52218">
    <property type="entry name" value="Flavoproteins"/>
    <property type="match status" value="1"/>
</dbReference>
<organism evidence="2 3">
    <name type="scientific">Marinilabilia rubra</name>
    <dbReference type="NCBI Taxonomy" id="2162893"/>
    <lineage>
        <taxon>Bacteria</taxon>
        <taxon>Pseudomonadati</taxon>
        <taxon>Bacteroidota</taxon>
        <taxon>Bacteroidia</taxon>
        <taxon>Marinilabiliales</taxon>
        <taxon>Marinilabiliaceae</taxon>
        <taxon>Marinilabilia</taxon>
    </lineage>
</organism>
<dbReference type="Pfam" id="PF03358">
    <property type="entry name" value="FMN_red"/>
    <property type="match status" value="1"/>
</dbReference>
<dbReference type="InterPro" id="IPR050712">
    <property type="entry name" value="NAD(P)H-dep_reductase"/>
</dbReference>
<reference evidence="2 3" key="1">
    <citation type="submission" date="2018-05" db="EMBL/GenBank/DDBJ databases">
        <title>Marinilabilia rubrum sp. nov., isolated from saltern sediment.</title>
        <authorList>
            <person name="Zhang R."/>
        </authorList>
    </citation>
    <scope>NUCLEOTIDE SEQUENCE [LARGE SCALE GENOMIC DNA]</scope>
    <source>
        <strain evidence="2 3">WTE16</strain>
    </source>
</reference>
<dbReference type="Gene3D" id="3.40.50.360">
    <property type="match status" value="1"/>
</dbReference>
<dbReference type="PANTHER" id="PTHR30543">
    <property type="entry name" value="CHROMATE REDUCTASE"/>
    <property type="match status" value="1"/>
</dbReference>
<dbReference type="RefSeq" id="WP_109264718.1">
    <property type="nucleotide sequence ID" value="NZ_QEWP01000008.1"/>
</dbReference>
<comment type="caution">
    <text evidence="2">The sequence shown here is derived from an EMBL/GenBank/DDBJ whole genome shotgun (WGS) entry which is preliminary data.</text>
</comment>
<dbReference type="Proteomes" id="UP000244956">
    <property type="component" value="Unassembled WGS sequence"/>
</dbReference>
<dbReference type="AlphaFoldDB" id="A0A2U2B8C5"/>
<dbReference type="OrthoDB" id="9812295at2"/>
<protein>
    <submittedName>
        <fullName evidence="2">NADPH-dependent FMN reductase</fullName>
    </submittedName>
</protein>
<sequence length="192" mass="21765">MDLAISLIYGSVRSSRRGIQVAKYLDQKLKEREIKVHFIDPLQYPLPMLDKMYNEYPKGEAPGNMEKLGGFLKESDGFLLVTGEYNHSIPPALKNLLDHFQKEYLFKPSAIASYSKSSFGGVRAAVHLRVILAELGTPSISSILPFPQVGDLFDENLLPRNEKTEPATKRFLDEFVWYAEALKTKRSRGIPF</sequence>
<dbReference type="InterPro" id="IPR005025">
    <property type="entry name" value="FMN_Rdtase-like_dom"/>
</dbReference>
<dbReference type="GO" id="GO:0010181">
    <property type="term" value="F:FMN binding"/>
    <property type="evidence" value="ECO:0007669"/>
    <property type="project" value="TreeGrafter"/>
</dbReference>
<keyword evidence="3" id="KW-1185">Reference proteome</keyword>
<dbReference type="InterPro" id="IPR029039">
    <property type="entry name" value="Flavoprotein-like_sf"/>
</dbReference>
<dbReference type="PANTHER" id="PTHR30543:SF21">
    <property type="entry name" value="NAD(P)H-DEPENDENT FMN REDUCTASE LOT6"/>
    <property type="match status" value="1"/>
</dbReference>
<evidence type="ECO:0000259" key="1">
    <source>
        <dbReference type="Pfam" id="PF03358"/>
    </source>
</evidence>
<accession>A0A2U2B8C5</accession>
<feature type="domain" description="NADPH-dependent FMN reductase-like" evidence="1">
    <location>
        <begin position="5"/>
        <end position="146"/>
    </location>
</feature>
<evidence type="ECO:0000313" key="2">
    <source>
        <dbReference type="EMBL" id="PWD99318.1"/>
    </source>
</evidence>
<dbReference type="EMBL" id="QEWP01000008">
    <property type="protein sequence ID" value="PWD99318.1"/>
    <property type="molecule type" value="Genomic_DNA"/>
</dbReference>